<gene>
    <name evidence="4" type="ORF">G2W53_003095</name>
</gene>
<accession>A0A835CIY8</accession>
<sequence length="267" mass="30002">MERSGSYSRLPSGSILEIQDRSMTFELRGTTRSFVQALARIIASECKGKGRCRRCSVEFRLFVKCDAKTLDVTSKDLFSSDSAVVPFDFHDATTGGTVIMKLRRGQILELMAIARKGMGKDHEKWSPATTASYFSPAEVRINEKIMETLTFEQKKEWVATCLFPRFEIDPSTQKVVLSHPEDYIDDEEVIWKAEAMGKPGLVQLSEKNDTFIFTVKTTGALKASDLVMNAMEILEQRLHLLHSVEDNCTDDQSAGSTSDMHNLDQVD</sequence>
<dbReference type="Pfam" id="PF01193">
    <property type="entry name" value="RNA_pol_L"/>
    <property type="match status" value="1"/>
</dbReference>
<evidence type="ECO:0000313" key="5">
    <source>
        <dbReference type="Proteomes" id="UP000634136"/>
    </source>
</evidence>
<proteinExistence type="predicted"/>
<dbReference type="GO" id="GO:0003899">
    <property type="term" value="F:DNA-directed RNA polymerase activity"/>
    <property type="evidence" value="ECO:0007669"/>
    <property type="project" value="InterPro"/>
</dbReference>
<dbReference type="InterPro" id="IPR050518">
    <property type="entry name" value="Rpo3/RPB3_RNA_Pol_subunit"/>
</dbReference>
<name>A0A835CIY8_9FABA</name>
<dbReference type="AlphaFoldDB" id="A0A835CIY8"/>
<evidence type="ECO:0000256" key="2">
    <source>
        <dbReference type="ARBA" id="ARBA00023163"/>
    </source>
</evidence>
<dbReference type="InterPro" id="IPR011262">
    <property type="entry name" value="DNA-dir_RNA_pol_insert"/>
</dbReference>
<dbReference type="EMBL" id="JAAIUW010000002">
    <property type="protein sequence ID" value="KAF7840797.1"/>
    <property type="molecule type" value="Genomic_DNA"/>
</dbReference>
<protein>
    <submittedName>
        <fullName evidence="4">DNA-directed RNA polymerases II, IV and V subunit 3-like</fullName>
    </submittedName>
</protein>
<dbReference type="PANTHER" id="PTHR11800:SF2">
    <property type="entry name" value="DNA-DIRECTED RNA POLYMERASE II SUBUNIT RPB3"/>
    <property type="match status" value="1"/>
</dbReference>
<keyword evidence="2" id="KW-0804">Transcription</keyword>
<dbReference type="Gene3D" id="3.30.1360.10">
    <property type="entry name" value="RNA polymerase, RBP11-like subunit"/>
    <property type="match status" value="1"/>
</dbReference>
<dbReference type="GO" id="GO:0046983">
    <property type="term" value="F:protein dimerization activity"/>
    <property type="evidence" value="ECO:0007669"/>
    <property type="project" value="InterPro"/>
</dbReference>
<dbReference type="InterPro" id="IPR036643">
    <property type="entry name" value="RNApol_insert_sf"/>
</dbReference>
<dbReference type="OrthoDB" id="270173at2759"/>
<dbReference type="Pfam" id="PF01000">
    <property type="entry name" value="RNA_pol_A_bac"/>
    <property type="match status" value="1"/>
</dbReference>
<organism evidence="4 5">
    <name type="scientific">Senna tora</name>
    <dbReference type="NCBI Taxonomy" id="362788"/>
    <lineage>
        <taxon>Eukaryota</taxon>
        <taxon>Viridiplantae</taxon>
        <taxon>Streptophyta</taxon>
        <taxon>Embryophyta</taxon>
        <taxon>Tracheophyta</taxon>
        <taxon>Spermatophyta</taxon>
        <taxon>Magnoliopsida</taxon>
        <taxon>eudicotyledons</taxon>
        <taxon>Gunneridae</taxon>
        <taxon>Pentapetalae</taxon>
        <taxon>rosids</taxon>
        <taxon>fabids</taxon>
        <taxon>Fabales</taxon>
        <taxon>Fabaceae</taxon>
        <taxon>Caesalpinioideae</taxon>
        <taxon>Cassia clade</taxon>
        <taxon>Senna</taxon>
    </lineage>
</organism>
<dbReference type="Proteomes" id="UP000634136">
    <property type="component" value="Unassembled WGS sequence"/>
</dbReference>
<evidence type="ECO:0000256" key="1">
    <source>
        <dbReference type="ARBA" id="ARBA00022478"/>
    </source>
</evidence>
<dbReference type="PANTHER" id="PTHR11800">
    <property type="entry name" value="DNA-DIRECTED RNA POLYMERASE"/>
    <property type="match status" value="1"/>
</dbReference>
<keyword evidence="1 4" id="KW-0240">DNA-directed RNA polymerase</keyword>
<keyword evidence="5" id="KW-1185">Reference proteome</keyword>
<dbReference type="GO" id="GO:0006366">
    <property type="term" value="P:transcription by RNA polymerase II"/>
    <property type="evidence" value="ECO:0007669"/>
    <property type="project" value="TreeGrafter"/>
</dbReference>
<feature type="domain" description="DNA-directed RNA polymerase RpoA/D/Rpb3-type" evidence="3">
    <location>
        <begin position="22"/>
        <end position="244"/>
    </location>
</feature>
<dbReference type="SUPFAM" id="SSF55257">
    <property type="entry name" value="RBP11-like subunits of RNA polymerase"/>
    <property type="match status" value="1"/>
</dbReference>
<dbReference type="SUPFAM" id="SSF56553">
    <property type="entry name" value="Insert subdomain of RNA polymerase alpha subunit"/>
    <property type="match status" value="1"/>
</dbReference>
<reference evidence="4" key="1">
    <citation type="submission" date="2020-09" db="EMBL/GenBank/DDBJ databases">
        <title>Genome-Enabled Discovery of Anthraquinone Biosynthesis in Senna tora.</title>
        <authorList>
            <person name="Kang S.-H."/>
            <person name="Pandey R.P."/>
            <person name="Lee C.-M."/>
            <person name="Sim J.-S."/>
            <person name="Jeong J.-T."/>
            <person name="Choi B.-S."/>
            <person name="Jung M."/>
            <person name="Ginzburg D."/>
            <person name="Zhao K."/>
            <person name="Won S.Y."/>
            <person name="Oh T.-J."/>
            <person name="Yu Y."/>
            <person name="Kim N.-H."/>
            <person name="Lee O.R."/>
            <person name="Lee T.-H."/>
            <person name="Bashyal P."/>
            <person name="Kim T.-S."/>
            <person name="Lee W.-H."/>
            <person name="Kawkins C."/>
            <person name="Kim C.-K."/>
            <person name="Kim J.S."/>
            <person name="Ahn B.O."/>
            <person name="Rhee S.Y."/>
            <person name="Sohng J.K."/>
        </authorList>
    </citation>
    <scope>NUCLEOTIDE SEQUENCE</scope>
    <source>
        <tissue evidence="4">Leaf</tissue>
    </source>
</reference>
<dbReference type="SMART" id="SM00662">
    <property type="entry name" value="RPOLD"/>
    <property type="match status" value="1"/>
</dbReference>
<dbReference type="InterPro" id="IPR011263">
    <property type="entry name" value="DNA-dir_RNA_pol_RpoA/D/Rpb3"/>
</dbReference>
<comment type="caution">
    <text evidence="4">The sequence shown here is derived from an EMBL/GenBank/DDBJ whole genome shotgun (WGS) entry which is preliminary data.</text>
</comment>
<evidence type="ECO:0000313" key="4">
    <source>
        <dbReference type="EMBL" id="KAF7840797.1"/>
    </source>
</evidence>
<dbReference type="InterPro" id="IPR036603">
    <property type="entry name" value="RBP11-like"/>
</dbReference>
<evidence type="ECO:0000259" key="3">
    <source>
        <dbReference type="SMART" id="SM00662"/>
    </source>
</evidence>
<dbReference type="GO" id="GO:0005665">
    <property type="term" value="C:RNA polymerase II, core complex"/>
    <property type="evidence" value="ECO:0007669"/>
    <property type="project" value="TreeGrafter"/>
</dbReference>